<feature type="domain" description="ParB-like N-terminal" evidence="2">
    <location>
        <begin position="40"/>
        <end position="124"/>
    </location>
</feature>
<proteinExistence type="predicted"/>
<evidence type="ECO:0000256" key="1">
    <source>
        <dbReference type="SAM" id="MobiDB-lite"/>
    </source>
</evidence>
<feature type="region of interest" description="Disordered" evidence="1">
    <location>
        <begin position="1"/>
        <end position="31"/>
    </location>
</feature>
<organism evidence="3 4">
    <name type="scientific">Streptomyces lateritius</name>
    <dbReference type="NCBI Taxonomy" id="67313"/>
    <lineage>
        <taxon>Bacteria</taxon>
        <taxon>Bacillati</taxon>
        <taxon>Actinomycetota</taxon>
        <taxon>Actinomycetes</taxon>
        <taxon>Kitasatosporales</taxon>
        <taxon>Streptomycetaceae</taxon>
        <taxon>Streptomyces</taxon>
    </lineage>
</organism>
<protein>
    <submittedName>
        <fullName evidence="3">ParB/RepB/Spo0J family partition protein</fullName>
    </submittedName>
</protein>
<reference evidence="3 4" key="1">
    <citation type="submission" date="2024-10" db="EMBL/GenBank/DDBJ databases">
        <title>The Natural Products Discovery Center: Release of the First 8490 Sequenced Strains for Exploring Actinobacteria Biosynthetic Diversity.</title>
        <authorList>
            <person name="Kalkreuter E."/>
            <person name="Kautsar S.A."/>
            <person name="Yang D."/>
            <person name="Bader C.D."/>
            <person name="Teijaro C.N."/>
            <person name="Fluegel L."/>
            <person name="Davis C.M."/>
            <person name="Simpson J.R."/>
            <person name="Lauterbach L."/>
            <person name="Steele A.D."/>
            <person name="Gui C."/>
            <person name="Meng S."/>
            <person name="Li G."/>
            <person name="Viehrig K."/>
            <person name="Ye F."/>
            <person name="Su P."/>
            <person name="Kiefer A.F."/>
            <person name="Nichols A."/>
            <person name="Cepeda A.J."/>
            <person name="Yan W."/>
            <person name="Fan B."/>
            <person name="Jiang Y."/>
            <person name="Adhikari A."/>
            <person name="Zheng C.-J."/>
            <person name="Schuster L."/>
            <person name="Cowan T.M."/>
            <person name="Smanski M.J."/>
            <person name="Chevrette M.G."/>
            <person name="De Carvalho L.P.S."/>
            <person name="Shen B."/>
        </authorList>
    </citation>
    <scope>NUCLEOTIDE SEQUENCE [LARGE SCALE GENOMIC DNA]</scope>
    <source>
        <strain evidence="3 4">NPDC015755</strain>
    </source>
</reference>
<accession>A0ABW6YC88</accession>
<dbReference type="SUPFAM" id="SSF110849">
    <property type="entry name" value="ParB/Sulfiredoxin"/>
    <property type="match status" value="1"/>
</dbReference>
<sequence length="366" mass="39998">MAGAGARLSTADSSRGHGGTGSGGRAATRNGLSIELSPVESVPIRSILPGDSPRLAGEDHAHAQLLADIEGRLPPIIVHRRSMRVIDGSHRLRAALMRGQETIDVRFFDGPEDMIFLIAVQENVAHGMPLSRTDREAAARRVLSTQPQWSDRAVATLTGLAAKTVGALRRTVAERSTDAGPQSNTRVGRDGRVRPLDYTQGRLRAGEVVTAHPEMPLREVARQAGVSVSTARDVRQRIQRGADPLPAKLRLVGKDAAADRRDRETEQECKAADQPPTQRRKPVAFPVAEWSAVRPKLLRDPLLKYSESGRALLRWYDTHAIDGQDLMASVENVPPHWTAEIAAVARSCGERWLRIARELDSQQQEA</sequence>
<evidence type="ECO:0000313" key="4">
    <source>
        <dbReference type="Proteomes" id="UP001603013"/>
    </source>
</evidence>
<dbReference type="Gene3D" id="3.90.1530.10">
    <property type="entry name" value="Conserved hypothetical protein from pyrococcus furiosus pfu- 392566-001, ParB domain"/>
    <property type="match status" value="1"/>
</dbReference>
<dbReference type="InterPro" id="IPR003115">
    <property type="entry name" value="ParB_N"/>
</dbReference>
<dbReference type="SMART" id="SM00470">
    <property type="entry name" value="ParB"/>
    <property type="match status" value="1"/>
</dbReference>
<dbReference type="RefSeq" id="WP_391934714.1">
    <property type="nucleotide sequence ID" value="NZ_JBIBSM010000007.1"/>
</dbReference>
<gene>
    <name evidence="3" type="ORF">ACF05T_15115</name>
</gene>
<dbReference type="InterPro" id="IPR036086">
    <property type="entry name" value="ParB/Sulfiredoxin_sf"/>
</dbReference>
<name>A0ABW6YC88_9ACTN</name>
<feature type="region of interest" description="Disordered" evidence="1">
    <location>
        <begin position="172"/>
        <end position="193"/>
    </location>
</feature>
<dbReference type="Proteomes" id="UP001603013">
    <property type="component" value="Unassembled WGS sequence"/>
</dbReference>
<dbReference type="EMBL" id="JBIBSM010000007">
    <property type="protein sequence ID" value="MFF8277422.1"/>
    <property type="molecule type" value="Genomic_DNA"/>
</dbReference>
<feature type="region of interest" description="Disordered" evidence="1">
    <location>
        <begin position="253"/>
        <end position="282"/>
    </location>
</feature>
<feature type="compositionally biased region" description="Basic and acidic residues" evidence="1">
    <location>
        <begin position="253"/>
        <end position="271"/>
    </location>
</feature>
<comment type="caution">
    <text evidence="3">The sequence shown here is derived from an EMBL/GenBank/DDBJ whole genome shotgun (WGS) entry which is preliminary data.</text>
</comment>
<keyword evidence="4" id="KW-1185">Reference proteome</keyword>
<evidence type="ECO:0000313" key="3">
    <source>
        <dbReference type="EMBL" id="MFF8277422.1"/>
    </source>
</evidence>
<evidence type="ECO:0000259" key="2">
    <source>
        <dbReference type="SMART" id="SM00470"/>
    </source>
</evidence>